<evidence type="ECO:0000313" key="3">
    <source>
        <dbReference type="Proteomes" id="UP000054485"/>
    </source>
</evidence>
<reference evidence="2 3" key="1">
    <citation type="submission" date="2014-04" db="EMBL/GenBank/DDBJ databases">
        <authorList>
            <consortium name="DOE Joint Genome Institute"/>
            <person name="Kuo A."/>
            <person name="Ruytinx J."/>
            <person name="Rineau F."/>
            <person name="Colpaert J."/>
            <person name="Kohler A."/>
            <person name="Nagy L.G."/>
            <person name="Floudas D."/>
            <person name="Copeland A."/>
            <person name="Barry K.W."/>
            <person name="Cichocki N."/>
            <person name="Veneault-Fourrey C."/>
            <person name="LaButti K."/>
            <person name="Lindquist E.A."/>
            <person name="Lipzen A."/>
            <person name="Lundell T."/>
            <person name="Morin E."/>
            <person name="Murat C."/>
            <person name="Sun H."/>
            <person name="Tunlid A."/>
            <person name="Henrissat B."/>
            <person name="Grigoriev I.V."/>
            <person name="Hibbett D.S."/>
            <person name="Martin F."/>
            <person name="Nordberg H.P."/>
            <person name="Cantor M.N."/>
            <person name="Hua S.X."/>
        </authorList>
    </citation>
    <scope>NUCLEOTIDE SEQUENCE [LARGE SCALE GENOMIC DNA]</scope>
    <source>
        <strain evidence="2 3">UH-Slu-Lm8-n1</strain>
    </source>
</reference>
<accession>A0A0C9ZQI5</accession>
<dbReference type="AlphaFoldDB" id="A0A0C9ZQI5"/>
<feature type="compositionally biased region" description="Basic and acidic residues" evidence="1">
    <location>
        <begin position="1"/>
        <end position="10"/>
    </location>
</feature>
<reference evidence="3" key="2">
    <citation type="submission" date="2015-01" db="EMBL/GenBank/DDBJ databases">
        <title>Evolutionary Origins and Diversification of the Mycorrhizal Mutualists.</title>
        <authorList>
            <consortium name="DOE Joint Genome Institute"/>
            <consortium name="Mycorrhizal Genomics Consortium"/>
            <person name="Kohler A."/>
            <person name="Kuo A."/>
            <person name="Nagy L.G."/>
            <person name="Floudas D."/>
            <person name="Copeland A."/>
            <person name="Barry K.W."/>
            <person name="Cichocki N."/>
            <person name="Veneault-Fourrey C."/>
            <person name="LaButti K."/>
            <person name="Lindquist E.A."/>
            <person name="Lipzen A."/>
            <person name="Lundell T."/>
            <person name="Morin E."/>
            <person name="Murat C."/>
            <person name="Riley R."/>
            <person name="Ohm R."/>
            <person name="Sun H."/>
            <person name="Tunlid A."/>
            <person name="Henrissat B."/>
            <person name="Grigoriev I.V."/>
            <person name="Hibbett D.S."/>
            <person name="Martin F."/>
        </authorList>
    </citation>
    <scope>NUCLEOTIDE SEQUENCE [LARGE SCALE GENOMIC DNA]</scope>
    <source>
        <strain evidence="3">UH-Slu-Lm8-n1</strain>
    </source>
</reference>
<organism evidence="2 3">
    <name type="scientific">Suillus luteus UH-Slu-Lm8-n1</name>
    <dbReference type="NCBI Taxonomy" id="930992"/>
    <lineage>
        <taxon>Eukaryota</taxon>
        <taxon>Fungi</taxon>
        <taxon>Dikarya</taxon>
        <taxon>Basidiomycota</taxon>
        <taxon>Agaricomycotina</taxon>
        <taxon>Agaricomycetes</taxon>
        <taxon>Agaricomycetidae</taxon>
        <taxon>Boletales</taxon>
        <taxon>Suillineae</taxon>
        <taxon>Suillaceae</taxon>
        <taxon>Suillus</taxon>
    </lineage>
</organism>
<protein>
    <submittedName>
        <fullName evidence="2">Uncharacterized protein</fullName>
    </submittedName>
</protein>
<keyword evidence="3" id="KW-1185">Reference proteome</keyword>
<dbReference type="HOGENOM" id="CLU_3033937_0_0_1"/>
<dbReference type="Proteomes" id="UP000054485">
    <property type="component" value="Unassembled WGS sequence"/>
</dbReference>
<gene>
    <name evidence="2" type="ORF">CY34DRAFT_19809</name>
</gene>
<evidence type="ECO:0000313" key="2">
    <source>
        <dbReference type="EMBL" id="KIK31546.1"/>
    </source>
</evidence>
<dbReference type="InParanoid" id="A0A0C9ZQI5"/>
<dbReference type="EMBL" id="KN836884">
    <property type="protein sequence ID" value="KIK31546.1"/>
    <property type="molecule type" value="Genomic_DNA"/>
</dbReference>
<evidence type="ECO:0000256" key="1">
    <source>
        <dbReference type="SAM" id="MobiDB-lite"/>
    </source>
</evidence>
<feature type="compositionally biased region" description="Polar residues" evidence="1">
    <location>
        <begin position="19"/>
        <end position="38"/>
    </location>
</feature>
<name>A0A0C9ZQI5_9AGAM</name>
<feature type="region of interest" description="Disordered" evidence="1">
    <location>
        <begin position="1"/>
        <end position="55"/>
    </location>
</feature>
<sequence length="55" mass="6185">MQPQVLHREEETVEEGSQKENIPASNTIPKSVSFQSHRSPIYQIPPCGNQPTPEI</sequence>
<proteinExistence type="predicted"/>